<accession>X1V4C4</accession>
<feature type="non-terminal residue" evidence="1">
    <location>
        <position position="1"/>
    </location>
</feature>
<dbReference type="EMBL" id="BARW01036097">
    <property type="protein sequence ID" value="GAJ24554.1"/>
    <property type="molecule type" value="Genomic_DNA"/>
</dbReference>
<evidence type="ECO:0000313" key="1">
    <source>
        <dbReference type="EMBL" id="GAJ24554.1"/>
    </source>
</evidence>
<organism evidence="1">
    <name type="scientific">marine sediment metagenome</name>
    <dbReference type="NCBI Taxonomy" id="412755"/>
    <lineage>
        <taxon>unclassified sequences</taxon>
        <taxon>metagenomes</taxon>
        <taxon>ecological metagenomes</taxon>
    </lineage>
</organism>
<comment type="caution">
    <text evidence="1">The sequence shown here is derived from an EMBL/GenBank/DDBJ whole genome shotgun (WGS) entry which is preliminary data.</text>
</comment>
<gene>
    <name evidence="1" type="ORF">S12H4_56130</name>
</gene>
<dbReference type="AlphaFoldDB" id="X1V4C4"/>
<proteinExistence type="predicted"/>
<protein>
    <submittedName>
        <fullName evidence="1">Uncharacterized protein</fullName>
    </submittedName>
</protein>
<reference evidence="1" key="1">
    <citation type="journal article" date="2014" name="Front. Microbiol.">
        <title>High frequency of phylogenetically diverse reductive dehalogenase-homologous genes in deep subseafloor sedimentary metagenomes.</title>
        <authorList>
            <person name="Kawai M."/>
            <person name="Futagami T."/>
            <person name="Toyoda A."/>
            <person name="Takaki Y."/>
            <person name="Nishi S."/>
            <person name="Hori S."/>
            <person name="Arai W."/>
            <person name="Tsubouchi T."/>
            <person name="Morono Y."/>
            <person name="Uchiyama I."/>
            <person name="Ito T."/>
            <person name="Fujiyama A."/>
            <person name="Inagaki F."/>
            <person name="Takami H."/>
        </authorList>
    </citation>
    <scope>NUCLEOTIDE SEQUENCE</scope>
    <source>
        <strain evidence="1">Expedition CK06-06</strain>
    </source>
</reference>
<name>X1V4C4_9ZZZZ</name>
<sequence>FDGLSVITKTGGFGEEQILINAVEYLRNRTLY</sequence>